<sequence>VQTYSSIIMATSMKTKKKSKRNVSALQPEIDEVAENDTSLEMNSYENSYLRQEMDRFPNYSSVVIMMQVLTERDVEFIVEEAIIKKQCKQLKLNQTKLKSPCAFILANVLSNNDNILQELSLFDNRIDDEGVHYLAKALSVNNNNLKILDLTKNEITNVGAKYLAEMIKTNETLTTLLVAGNLIGNEGIQILANAIQYYSKTMIEFDFCTNELVNDSIVDSLIQLIKYSPSLKQLSLFRCNLSQNSKDKLIKMQKRKEDFILHV</sequence>
<reference evidence="4" key="1">
    <citation type="submission" date="2021-02" db="EMBL/GenBank/DDBJ databases">
        <authorList>
            <person name="Nowell W R."/>
        </authorList>
    </citation>
    <scope>NUCLEOTIDE SEQUENCE</scope>
</reference>
<dbReference type="GO" id="GO:0048471">
    <property type="term" value="C:perinuclear region of cytoplasm"/>
    <property type="evidence" value="ECO:0007669"/>
    <property type="project" value="TreeGrafter"/>
</dbReference>
<dbReference type="Gene3D" id="3.80.10.10">
    <property type="entry name" value="Ribonuclease Inhibitor"/>
    <property type="match status" value="2"/>
</dbReference>
<accession>A0A820B868</accession>
<proteinExistence type="predicted"/>
<dbReference type="InterPro" id="IPR032675">
    <property type="entry name" value="LRR_dom_sf"/>
</dbReference>
<dbReference type="GO" id="GO:0006913">
    <property type="term" value="P:nucleocytoplasmic transport"/>
    <property type="evidence" value="ECO:0007669"/>
    <property type="project" value="TreeGrafter"/>
</dbReference>
<dbReference type="InterPro" id="IPR001611">
    <property type="entry name" value="Leu-rich_rpt"/>
</dbReference>
<dbReference type="SUPFAM" id="SSF52047">
    <property type="entry name" value="RNI-like"/>
    <property type="match status" value="1"/>
</dbReference>
<dbReference type="GO" id="GO:0031267">
    <property type="term" value="F:small GTPase binding"/>
    <property type="evidence" value="ECO:0007669"/>
    <property type="project" value="TreeGrafter"/>
</dbReference>
<evidence type="ECO:0000256" key="1">
    <source>
        <dbReference type="ARBA" id="ARBA00022468"/>
    </source>
</evidence>
<evidence type="ECO:0000256" key="2">
    <source>
        <dbReference type="ARBA" id="ARBA00022614"/>
    </source>
</evidence>
<dbReference type="EMBL" id="CAJOAY010008552">
    <property type="protein sequence ID" value="CAF4188613.1"/>
    <property type="molecule type" value="Genomic_DNA"/>
</dbReference>
<protein>
    <submittedName>
        <fullName evidence="4">Uncharacterized protein</fullName>
    </submittedName>
</protein>
<dbReference type="Pfam" id="PF13516">
    <property type="entry name" value="LRR_6"/>
    <property type="match status" value="3"/>
</dbReference>
<dbReference type="SMART" id="SM00368">
    <property type="entry name" value="LRR_RI"/>
    <property type="match status" value="3"/>
</dbReference>
<dbReference type="Proteomes" id="UP000663881">
    <property type="component" value="Unassembled WGS sequence"/>
</dbReference>
<dbReference type="GO" id="GO:0005096">
    <property type="term" value="F:GTPase activator activity"/>
    <property type="evidence" value="ECO:0007669"/>
    <property type="project" value="UniProtKB-KW"/>
</dbReference>
<dbReference type="AlphaFoldDB" id="A0A820B868"/>
<keyword evidence="1" id="KW-0343">GTPase activation</keyword>
<dbReference type="GO" id="GO:0005634">
    <property type="term" value="C:nucleus"/>
    <property type="evidence" value="ECO:0007669"/>
    <property type="project" value="TreeGrafter"/>
</dbReference>
<organism evidence="4 5">
    <name type="scientific">Adineta steineri</name>
    <dbReference type="NCBI Taxonomy" id="433720"/>
    <lineage>
        <taxon>Eukaryota</taxon>
        <taxon>Metazoa</taxon>
        <taxon>Spiralia</taxon>
        <taxon>Gnathifera</taxon>
        <taxon>Rotifera</taxon>
        <taxon>Eurotatoria</taxon>
        <taxon>Bdelloidea</taxon>
        <taxon>Adinetida</taxon>
        <taxon>Adinetidae</taxon>
        <taxon>Adineta</taxon>
    </lineage>
</organism>
<comment type="caution">
    <text evidence="4">The sequence shown here is derived from an EMBL/GenBank/DDBJ whole genome shotgun (WGS) entry which is preliminary data.</text>
</comment>
<dbReference type="PANTHER" id="PTHR24113">
    <property type="entry name" value="RAN GTPASE-ACTIVATING PROTEIN 1"/>
    <property type="match status" value="1"/>
</dbReference>
<evidence type="ECO:0000313" key="5">
    <source>
        <dbReference type="Proteomes" id="UP000663881"/>
    </source>
</evidence>
<dbReference type="GO" id="GO:0005829">
    <property type="term" value="C:cytosol"/>
    <property type="evidence" value="ECO:0007669"/>
    <property type="project" value="TreeGrafter"/>
</dbReference>
<evidence type="ECO:0000256" key="3">
    <source>
        <dbReference type="ARBA" id="ARBA00022737"/>
    </source>
</evidence>
<name>A0A820B868_9BILA</name>
<gene>
    <name evidence="4" type="ORF">OKA104_LOCUS40303</name>
</gene>
<dbReference type="InterPro" id="IPR027038">
    <property type="entry name" value="RanGap"/>
</dbReference>
<dbReference type="PANTHER" id="PTHR24113:SF12">
    <property type="entry name" value="RAN GTPASE-ACTIVATING PROTEIN 1"/>
    <property type="match status" value="1"/>
</dbReference>
<feature type="non-terminal residue" evidence="4">
    <location>
        <position position="1"/>
    </location>
</feature>
<evidence type="ECO:0000313" key="4">
    <source>
        <dbReference type="EMBL" id="CAF4188613.1"/>
    </source>
</evidence>
<keyword evidence="2" id="KW-0433">Leucine-rich repeat</keyword>
<keyword evidence="3" id="KW-0677">Repeat</keyword>